<feature type="chain" id="PRO_5039949312" description="Secreted protein" evidence="2">
    <location>
        <begin position="25"/>
        <end position="126"/>
    </location>
</feature>
<feature type="region of interest" description="Disordered" evidence="1">
    <location>
        <begin position="38"/>
        <end position="126"/>
    </location>
</feature>
<protein>
    <recommendedName>
        <fullName evidence="5">Secreted protein</fullName>
    </recommendedName>
</protein>
<reference evidence="3" key="2">
    <citation type="submission" date="2021-04" db="EMBL/GenBank/DDBJ databases">
        <authorList>
            <person name="Podell S."/>
        </authorList>
    </citation>
    <scope>NUCLEOTIDE SEQUENCE</scope>
    <source>
        <strain evidence="3">Hildebrandi</strain>
    </source>
</reference>
<dbReference type="EMBL" id="JAGRRH010000007">
    <property type="protein sequence ID" value="KAG7366703.1"/>
    <property type="molecule type" value="Genomic_DNA"/>
</dbReference>
<keyword evidence="4" id="KW-1185">Reference proteome</keyword>
<feature type="signal peptide" evidence="2">
    <location>
        <begin position="1"/>
        <end position="24"/>
    </location>
</feature>
<dbReference type="Proteomes" id="UP000693970">
    <property type="component" value="Unassembled WGS sequence"/>
</dbReference>
<comment type="caution">
    <text evidence="3">The sequence shown here is derived from an EMBL/GenBank/DDBJ whole genome shotgun (WGS) entry which is preliminary data.</text>
</comment>
<sequence length="126" mass="14012">MKFYSPSILALSFVLLGAASTVLAQTMERPLLGDQGLKRYVIEQSHPQRNHPRGDSEHSDGHHHRGGFGNHGQHRSHKSSQSDISSKSRRTPKRSSKNMSHSKEGGGPKEPRPPIVTMESRERNAI</sequence>
<evidence type="ECO:0000313" key="4">
    <source>
        <dbReference type="Proteomes" id="UP000693970"/>
    </source>
</evidence>
<accession>A0A9K3Q0P8</accession>
<evidence type="ECO:0000313" key="3">
    <source>
        <dbReference type="EMBL" id="KAG7366703.1"/>
    </source>
</evidence>
<feature type="compositionally biased region" description="Basic residues" evidence="1">
    <location>
        <begin position="87"/>
        <end position="96"/>
    </location>
</feature>
<keyword evidence="2" id="KW-0732">Signal</keyword>
<gene>
    <name evidence="3" type="ORF">IV203_029373</name>
</gene>
<name>A0A9K3Q0P8_9STRA</name>
<feature type="compositionally biased region" description="Basic residues" evidence="1">
    <location>
        <begin position="61"/>
        <end position="78"/>
    </location>
</feature>
<evidence type="ECO:0000256" key="2">
    <source>
        <dbReference type="SAM" id="SignalP"/>
    </source>
</evidence>
<evidence type="ECO:0008006" key="5">
    <source>
        <dbReference type="Google" id="ProtNLM"/>
    </source>
</evidence>
<organism evidence="3 4">
    <name type="scientific">Nitzschia inconspicua</name>
    <dbReference type="NCBI Taxonomy" id="303405"/>
    <lineage>
        <taxon>Eukaryota</taxon>
        <taxon>Sar</taxon>
        <taxon>Stramenopiles</taxon>
        <taxon>Ochrophyta</taxon>
        <taxon>Bacillariophyta</taxon>
        <taxon>Bacillariophyceae</taxon>
        <taxon>Bacillariophycidae</taxon>
        <taxon>Bacillariales</taxon>
        <taxon>Bacillariaceae</taxon>
        <taxon>Nitzschia</taxon>
    </lineage>
</organism>
<evidence type="ECO:0000256" key="1">
    <source>
        <dbReference type="SAM" id="MobiDB-lite"/>
    </source>
</evidence>
<feature type="compositionally biased region" description="Basic and acidic residues" evidence="1">
    <location>
        <begin position="101"/>
        <end position="112"/>
    </location>
</feature>
<reference evidence="3" key="1">
    <citation type="journal article" date="2021" name="Sci. Rep.">
        <title>Diploid genomic architecture of Nitzschia inconspicua, an elite biomass production diatom.</title>
        <authorList>
            <person name="Oliver A."/>
            <person name="Podell S."/>
            <person name="Pinowska A."/>
            <person name="Traller J.C."/>
            <person name="Smith S.R."/>
            <person name="McClure R."/>
            <person name="Beliaev A."/>
            <person name="Bohutskyi P."/>
            <person name="Hill E.A."/>
            <person name="Rabines A."/>
            <person name="Zheng H."/>
            <person name="Allen L.Z."/>
            <person name="Kuo A."/>
            <person name="Grigoriev I.V."/>
            <person name="Allen A.E."/>
            <person name="Hazlebeck D."/>
            <person name="Allen E.E."/>
        </authorList>
    </citation>
    <scope>NUCLEOTIDE SEQUENCE</scope>
    <source>
        <strain evidence="3">Hildebrandi</strain>
    </source>
</reference>
<dbReference type="AlphaFoldDB" id="A0A9K3Q0P8"/>
<proteinExistence type="predicted"/>